<organism evidence="2 3">
    <name type="scientific">Fundidesulfovibrio magnetotacticus</name>
    <dbReference type="NCBI Taxonomy" id="2730080"/>
    <lineage>
        <taxon>Bacteria</taxon>
        <taxon>Pseudomonadati</taxon>
        <taxon>Thermodesulfobacteriota</taxon>
        <taxon>Desulfovibrionia</taxon>
        <taxon>Desulfovibrionales</taxon>
        <taxon>Desulfovibrionaceae</taxon>
        <taxon>Fundidesulfovibrio</taxon>
    </lineage>
</organism>
<dbReference type="EMBL" id="BLTE01000025">
    <property type="protein sequence ID" value="GFK95874.1"/>
    <property type="molecule type" value="Genomic_DNA"/>
</dbReference>
<comment type="caution">
    <text evidence="2">The sequence shown here is derived from an EMBL/GenBank/DDBJ whole genome shotgun (WGS) entry which is preliminary data.</text>
</comment>
<reference evidence="2 3" key="1">
    <citation type="submission" date="2020-04" db="EMBL/GenBank/DDBJ databases">
        <authorList>
            <consortium name="Desulfovibrio sp. FSS-1 genome sequencing consortium"/>
            <person name="Shimoshige H."/>
            <person name="Kobayashi H."/>
            <person name="Maekawa T."/>
        </authorList>
    </citation>
    <scope>NUCLEOTIDE SEQUENCE [LARGE SCALE GENOMIC DNA]</scope>
    <source>
        <strain evidence="2 3">SIID29052-01</strain>
    </source>
</reference>
<dbReference type="RefSeq" id="WP_173087013.1">
    <property type="nucleotide sequence ID" value="NZ_BLTE01000025.1"/>
</dbReference>
<evidence type="ECO:0000256" key="1">
    <source>
        <dbReference type="SAM" id="Phobius"/>
    </source>
</evidence>
<evidence type="ECO:0000313" key="2">
    <source>
        <dbReference type="EMBL" id="GFK95874.1"/>
    </source>
</evidence>
<feature type="transmembrane region" description="Helical" evidence="1">
    <location>
        <begin position="6"/>
        <end position="23"/>
    </location>
</feature>
<keyword evidence="1" id="KW-0472">Membrane</keyword>
<keyword evidence="3" id="KW-1185">Reference proteome</keyword>
<keyword evidence="1" id="KW-0812">Transmembrane</keyword>
<name>A0A6V8LVV5_9BACT</name>
<proteinExistence type="predicted"/>
<accession>A0A6V8LVV5</accession>
<reference evidence="2 3" key="2">
    <citation type="submission" date="2020-05" db="EMBL/GenBank/DDBJ databases">
        <title>Draft genome sequence of Desulfovibrio sp. strainFSS-1.</title>
        <authorList>
            <person name="Shimoshige H."/>
            <person name="Kobayashi H."/>
            <person name="Maekawa T."/>
        </authorList>
    </citation>
    <scope>NUCLEOTIDE SEQUENCE [LARGE SCALE GENOMIC DNA]</scope>
    <source>
        <strain evidence="2 3">SIID29052-01</strain>
    </source>
</reference>
<dbReference type="Proteomes" id="UP000494245">
    <property type="component" value="Unassembled WGS sequence"/>
</dbReference>
<protein>
    <submittedName>
        <fullName evidence="2">Uncharacterized protein</fullName>
    </submittedName>
</protein>
<gene>
    <name evidence="2" type="ORF">NNJEOMEG_03747</name>
</gene>
<dbReference type="AlphaFoldDB" id="A0A6V8LVV5"/>
<sequence>MIDWLLVGTLAAIVALNWLLELIPGRDRCMWWSELSLDPVPACRERARARDGGSWIR</sequence>
<evidence type="ECO:0000313" key="3">
    <source>
        <dbReference type="Proteomes" id="UP000494245"/>
    </source>
</evidence>
<keyword evidence="1" id="KW-1133">Transmembrane helix</keyword>